<gene>
    <name evidence="2" type="primary">Cnig_chr_IV.g16072</name>
    <name evidence="2" type="ORF">B9Z55_016072</name>
</gene>
<name>A0A2G5UDA6_9PELO</name>
<dbReference type="Proteomes" id="UP000230233">
    <property type="component" value="Chromosome IV"/>
</dbReference>
<organism evidence="2 3">
    <name type="scientific">Caenorhabditis nigoni</name>
    <dbReference type="NCBI Taxonomy" id="1611254"/>
    <lineage>
        <taxon>Eukaryota</taxon>
        <taxon>Metazoa</taxon>
        <taxon>Ecdysozoa</taxon>
        <taxon>Nematoda</taxon>
        <taxon>Chromadorea</taxon>
        <taxon>Rhabditida</taxon>
        <taxon>Rhabditina</taxon>
        <taxon>Rhabditomorpha</taxon>
        <taxon>Rhabditoidea</taxon>
        <taxon>Rhabditidae</taxon>
        <taxon>Peloderinae</taxon>
        <taxon>Caenorhabditis</taxon>
    </lineage>
</organism>
<reference evidence="3" key="1">
    <citation type="submission" date="2017-10" db="EMBL/GenBank/DDBJ databases">
        <title>Rapid genome shrinkage in a self-fertile nematode reveals novel sperm competition proteins.</title>
        <authorList>
            <person name="Yin D."/>
            <person name="Schwarz E.M."/>
            <person name="Thomas C.G."/>
            <person name="Felde R.L."/>
            <person name="Korf I.F."/>
            <person name="Cutter A.D."/>
            <person name="Schartner C.M."/>
            <person name="Ralston E.J."/>
            <person name="Meyer B.J."/>
            <person name="Haag E.S."/>
        </authorList>
    </citation>
    <scope>NUCLEOTIDE SEQUENCE [LARGE SCALE GENOMIC DNA]</scope>
    <source>
        <strain evidence="3">JU1422</strain>
    </source>
</reference>
<dbReference type="AlphaFoldDB" id="A0A2G5UDA6"/>
<keyword evidence="1" id="KW-0732">Signal</keyword>
<feature type="signal peptide" evidence="1">
    <location>
        <begin position="1"/>
        <end position="24"/>
    </location>
</feature>
<sequence length="216" mass="24677">MRLLFAGNSMLILFIICLSLGTNALPAPNKLHKITKGLCDKEDELAKISCMSVREHEQIWGGMLKYQSAYPLNSVLIKQAVEHIAREELRKALNLPPPHPWGHYNSTEPSDAELASAPTIEAYFDLKEPRLLSHSLDNTYFFEHNFPPAIEFLDRRVPVIRTIFNCRFSKVRPLDSAGVTDKKTIDRMVDEFSNIGTVSNRVKERLFDFQCVFNNL</sequence>
<evidence type="ECO:0000256" key="1">
    <source>
        <dbReference type="SAM" id="SignalP"/>
    </source>
</evidence>
<proteinExistence type="predicted"/>
<evidence type="ECO:0000313" key="3">
    <source>
        <dbReference type="Proteomes" id="UP000230233"/>
    </source>
</evidence>
<evidence type="ECO:0000313" key="2">
    <source>
        <dbReference type="EMBL" id="PIC37443.1"/>
    </source>
</evidence>
<comment type="caution">
    <text evidence="2">The sequence shown here is derived from an EMBL/GenBank/DDBJ whole genome shotgun (WGS) entry which is preliminary data.</text>
</comment>
<feature type="chain" id="PRO_5013747708" evidence="1">
    <location>
        <begin position="25"/>
        <end position="216"/>
    </location>
</feature>
<dbReference type="OrthoDB" id="5851581at2759"/>
<keyword evidence="3" id="KW-1185">Reference proteome</keyword>
<accession>A0A2G5UDA6</accession>
<dbReference type="EMBL" id="PDUG01000004">
    <property type="protein sequence ID" value="PIC37443.1"/>
    <property type="molecule type" value="Genomic_DNA"/>
</dbReference>
<protein>
    <submittedName>
        <fullName evidence="2">Uncharacterized protein</fullName>
    </submittedName>
</protein>